<dbReference type="InterPro" id="IPR007235">
    <property type="entry name" value="Glyco_trans_28_C"/>
</dbReference>
<dbReference type="EC" id="2.4.1.227" evidence="10"/>
<evidence type="ECO:0000256" key="7">
    <source>
        <dbReference type="ARBA" id="ARBA00023136"/>
    </source>
</evidence>
<evidence type="ECO:0000259" key="11">
    <source>
        <dbReference type="Pfam" id="PF03033"/>
    </source>
</evidence>
<organism evidence="13 14">
    <name type="scientific">Mesobacillus zeae</name>
    <dbReference type="NCBI Taxonomy" id="1917180"/>
    <lineage>
        <taxon>Bacteria</taxon>
        <taxon>Bacillati</taxon>
        <taxon>Bacillota</taxon>
        <taxon>Bacilli</taxon>
        <taxon>Bacillales</taxon>
        <taxon>Bacillaceae</taxon>
        <taxon>Mesobacillus</taxon>
    </lineage>
</organism>
<comment type="function">
    <text evidence="10">Cell wall formation. Catalyzes the transfer of a GlcNAc subunit on undecaprenyl-pyrophosphoryl-MurNAc-pentapeptide (lipid intermediate I) to form undecaprenyl-pyrophosphoryl-MurNAc-(pentapeptide)GlcNAc (lipid intermediate II).</text>
</comment>
<evidence type="ECO:0000256" key="4">
    <source>
        <dbReference type="ARBA" id="ARBA00022679"/>
    </source>
</evidence>
<keyword evidence="1 10" id="KW-1003">Cell membrane</keyword>
<dbReference type="Pfam" id="PF03033">
    <property type="entry name" value="Glyco_transf_28"/>
    <property type="match status" value="1"/>
</dbReference>
<dbReference type="GO" id="GO:0005975">
    <property type="term" value="P:carbohydrate metabolic process"/>
    <property type="evidence" value="ECO:0007669"/>
    <property type="project" value="InterPro"/>
</dbReference>
<evidence type="ECO:0000256" key="9">
    <source>
        <dbReference type="ARBA" id="ARBA00023316"/>
    </source>
</evidence>
<dbReference type="PANTHER" id="PTHR21015:SF27">
    <property type="entry name" value="UDP-N-ACETYLGLUCOSAMINE--N-ACETYLMURAMYL-(PENTAPEPTIDE) PYROPHOSPHORYL-UNDECAPRENOL N-ACETYLGLUCOSAMINE TRANSFERASE"/>
    <property type="match status" value="1"/>
</dbReference>
<keyword evidence="14" id="KW-1185">Reference proteome</keyword>
<dbReference type="EMBL" id="QWVT01000002">
    <property type="protein sequence ID" value="RID88806.1"/>
    <property type="molecule type" value="Genomic_DNA"/>
</dbReference>
<accession>A0A398BN75</accession>
<evidence type="ECO:0000256" key="10">
    <source>
        <dbReference type="HAMAP-Rule" id="MF_00033"/>
    </source>
</evidence>
<reference evidence="13 14" key="1">
    <citation type="submission" date="2018-08" db="EMBL/GenBank/DDBJ databases">
        <title>Bacillus jemisoniae sp. nov., Bacillus chryseoplanitiae sp. nov., Bacillus resnikiae sp. nov., and Bacillus frankliniae sp. nov., isolated from Viking spacecraft and associated surfaces.</title>
        <authorList>
            <person name="Seuylemezian A."/>
            <person name="Vaishampayan P."/>
        </authorList>
    </citation>
    <scope>NUCLEOTIDE SEQUENCE [LARGE SCALE GENOMIC DNA]</scope>
    <source>
        <strain evidence="13 14">JJ-247</strain>
    </source>
</reference>
<feature type="binding site" evidence="10">
    <location>
        <position position="217"/>
    </location>
    <ligand>
        <name>UDP-N-acetyl-alpha-D-glucosamine</name>
        <dbReference type="ChEBI" id="CHEBI:57705"/>
    </ligand>
</feature>
<dbReference type="GO" id="GO:0005886">
    <property type="term" value="C:plasma membrane"/>
    <property type="evidence" value="ECO:0007669"/>
    <property type="project" value="UniProtKB-SubCell"/>
</dbReference>
<dbReference type="GO" id="GO:0051991">
    <property type="term" value="F:UDP-N-acetyl-D-glucosamine:N-acetylmuramoyl-L-alanyl-D-glutamyl-meso-2,6-diaminopimelyl-D-alanyl-D-alanine-diphosphoundecaprenol 4-beta-N-acetylglucosaminlytransferase activity"/>
    <property type="evidence" value="ECO:0007669"/>
    <property type="project" value="RHEA"/>
</dbReference>
<dbReference type="AlphaFoldDB" id="A0A398BN75"/>
<evidence type="ECO:0000256" key="6">
    <source>
        <dbReference type="ARBA" id="ARBA00022984"/>
    </source>
</evidence>
<keyword evidence="4 10" id="KW-0808">Transferase</keyword>
<evidence type="ECO:0000256" key="5">
    <source>
        <dbReference type="ARBA" id="ARBA00022960"/>
    </source>
</evidence>
<dbReference type="CDD" id="cd03785">
    <property type="entry name" value="GT28_MurG"/>
    <property type="match status" value="1"/>
</dbReference>
<dbReference type="InterPro" id="IPR006009">
    <property type="entry name" value="GlcNAc_MurG"/>
</dbReference>
<feature type="domain" description="Glycosyl transferase family 28 C-terminal" evidence="12">
    <location>
        <begin position="210"/>
        <end position="365"/>
    </location>
</feature>
<feature type="binding site" evidence="10">
    <location>
        <position position="311"/>
    </location>
    <ligand>
        <name>UDP-N-acetyl-alpha-D-glucosamine</name>
        <dbReference type="ChEBI" id="CHEBI:57705"/>
    </ligand>
</feature>
<keyword evidence="7 10" id="KW-0472">Membrane</keyword>
<comment type="catalytic activity">
    <reaction evidence="10">
        <text>di-trans,octa-cis-undecaprenyl diphospho-N-acetyl-alpha-D-muramoyl-L-alanyl-D-glutamyl-meso-2,6-diaminopimeloyl-D-alanyl-D-alanine + UDP-N-acetyl-alpha-D-glucosamine = di-trans,octa-cis-undecaprenyl diphospho-[N-acetyl-alpha-D-glucosaminyl-(1-&gt;4)]-N-acetyl-alpha-D-muramoyl-L-alanyl-D-glutamyl-meso-2,6-diaminopimeloyl-D-alanyl-D-alanine + UDP + H(+)</text>
        <dbReference type="Rhea" id="RHEA:31227"/>
        <dbReference type="ChEBI" id="CHEBI:15378"/>
        <dbReference type="ChEBI" id="CHEBI:57705"/>
        <dbReference type="ChEBI" id="CHEBI:58223"/>
        <dbReference type="ChEBI" id="CHEBI:61387"/>
        <dbReference type="ChEBI" id="CHEBI:61388"/>
        <dbReference type="EC" id="2.4.1.227"/>
    </reaction>
</comment>
<dbReference type="PANTHER" id="PTHR21015">
    <property type="entry name" value="UDP-N-ACETYLGLUCOSAMINE--N-ACETYLMURAMYL-(PENTAPEPTIDE) PYROPHOSPHORYL-UNDECAPRENOL N-ACETYLGLUCOSAMINE TRANSFERASE 1"/>
    <property type="match status" value="1"/>
</dbReference>
<evidence type="ECO:0000256" key="2">
    <source>
        <dbReference type="ARBA" id="ARBA00022618"/>
    </source>
</evidence>
<proteinExistence type="inferred from homology"/>
<sequence>MICWPGKSYGVVVENKEHGGSLVKKIVLTGGGSTGHVSLNLALIPLLKEHGWDIFYIGSSTGIERNLIEKIPYVTYHAISTGKLRRYFDIKNFLDPLKVGLGVIQSQKLIRDIKPDIVFSKGGFVSVPVILAAWINRVPIISHESDMNLGLASKIALPFSKKMCFTFPETGKHIPDDKELFLGPVIRAQIKNGSRKKGLELCGFDDKKPVILVMGGSLGAQKINDTVRNCLSDLLRNYQIIHLCGKGKADSSIQMKGYKQFEYVDDELADLYAATDLIISRAGSNSIFEFLALKIPMILIPLPLSSSRGDQILNAQSFEKQGFCEVLDEEDLTVQLLTEKINGMYSRKYDYKKNMSDNNPGDGLMKLYDMIEKVSVSKKG</sequence>
<dbReference type="InterPro" id="IPR004276">
    <property type="entry name" value="GlycoTrans_28_N"/>
</dbReference>
<gene>
    <name evidence="10" type="primary">murG</name>
    <name evidence="13" type="ORF">D1970_00735</name>
</gene>
<evidence type="ECO:0000256" key="1">
    <source>
        <dbReference type="ARBA" id="ARBA00022475"/>
    </source>
</evidence>
<dbReference type="NCBIfam" id="NF009102">
    <property type="entry name" value="PRK12446.1"/>
    <property type="match status" value="1"/>
</dbReference>
<dbReference type="HAMAP" id="MF_00033">
    <property type="entry name" value="MurG"/>
    <property type="match status" value="1"/>
</dbReference>
<keyword evidence="9 10" id="KW-0961">Cell wall biogenesis/degradation</keyword>
<dbReference type="GO" id="GO:0050511">
    <property type="term" value="F:undecaprenyldiphospho-muramoylpentapeptide beta-N-acetylglucosaminyltransferase activity"/>
    <property type="evidence" value="ECO:0007669"/>
    <property type="project" value="UniProtKB-UniRule"/>
</dbReference>
<dbReference type="SUPFAM" id="SSF53756">
    <property type="entry name" value="UDP-Glycosyltransferase/glycogen phosphorylase"/>
    <property type="match status" value="1"/>
</dbReference>
<dbReference type="UniPathway" id="UPA00219"/>
<evidence type="ECO:0000259" key="12">
    <source>
        <dbReference type="Pfam" id="PF04101"/>
    </source>
</evidence>
<keyword evidence="3 10" id="KW-0328">Glycosyltransferase</keyword>
<name>A0A398BN75_9BACI</name>
<dbReference type="GO" id="GO:0071555">
    <property type="term" value="P:cell wall organization"/>
    <property type="evidence" value="ECO:0007669"/>
    <property type="project" value="UniProtKB-KW"/>
</dbReference>
<comment type="pathway">
    <text evidence="10">Cell wall biogenesis; peptidoglycan biosynthesis.</text>
</comment>
<comment type="subcellular location">
    <subcellularLocation>
        <location evidence="10">Cell membrane</location>
        <topology evidence="10">Peripheral membrane protein</topology>
        <orientation evidence="10">Cytoplasmic side</orientation>
    </subcellularLocation>
</comment>
<dbReference type="Gene3D" id="3.40.50.2000">
    <property type="entry name" value="Glycogen Phosphorylase B"/>
    <property type="match status" value="2"/>
</dbReference>
<dbReference type="Proteomes" id="UP000265816">
    <property type="component" value="Unassembled WGS sequence"/>
</dbReference>
<dbReference type="GO" id="GO:0009252">
    <property type="term" value="P:peptidoglycan biosynthetic process"/>
    <property type="evidence" value="ECO:0007669"/>
    <property type="project" value="UniProtKB-UniRule"/>
</dbReference>
<keyword evidence="6 10" id="KW-0573">Peptidoglycan synthesis</keyword>
<evidence type="ECO:0000313" key="13">
    <source>
        <dbReference type="EMBL" id="RID88806.1"/>
    </source>
</evidence>
<comment type="caution">
    <text evidence="13">The sequence shown here is derived from an EMBL/GenBank/DDBJ whole genome shotgun (WGS) entry which is preliminary data.</text>
</comment>
<keyword evidence="2 10" id="KW-0132">Cell division</keyword>
<dbReference type="GO" id="GO:0008360">
    <property type="term" value="P:regulation of cell shape"/>
    <property type="evidence" value="ECO:0007669"/>
    <property type="project" value="UniProtKB-KW"/>
</dbReference>
<feature type="domain" description="Glycosyltransferase family 28 N-terminal" evidence="11">
    <location>
        <begin position="26"/>
        <end position="163"/>
    </location>
</feature>
<comment type="similarity">
    <text evidence="10">Belongs to the glycosyltransferase 28 family. MurG subfamily.</text>
</comment>
<evidence type="ECO:0000256" key="8">
    <source>
        <dbReference type="ARBA" id="ARBA00023306"/>
    </source>
</evidence>
<dbReference type="Pfam" id="PF04101">
    <property type="entry name" value="Glyco_tran_28_C"/>
    <property type="match status" value="1"/>
</dbReference>
<keyword evidence="8 10" id="KW-0131">Cell cycle</keyword>
<protein>
    <recommendedName>
        <fullName evidence="10">UDP-N-acetylglucosamine--N-acetylmuramyl-(pentapeptide) pyrophosphoryl-undecaprenol N-acetylglucosamine transferase</fullName>
        <ecNumber evidence="10">2.4.1.227</ecNumber>
    </recommendedName>
    <alternativeName>
        <fullName evidence="10">Undecaprenyl-PP-MurNAc-pentapeptide-UDPGlcNAc GlcNAc transferase</fullName>
    </alternativeName>
</protein>
<feature type="binding site" evidence="10">
    <location>
        <position position="187"/>
    </location>
    <ligand>
        <name>UDP-N-acetyl-alpha-D-glucosamine</name>
        <dbReference type="ChEBI" id="CHEBI:57705"/>
    </ligand>
</feature>
<comment type="caution">
    <text evidence="10">Lacks conserved residue(s) required for the propagation of feature annotation.</text>
</comment>
<keyword evidence="5 10" id="KW-0133">Cell shape</keyword>
<dbReference type="GO" id="GO:0051301">
    <property type="term" value="P:cell division"/>
    <property type="evidence" value="ECO:0007669"/>
    <property type="project" value="UniProtKB-KW"/>
</dbReference>
<evidence type="ECO:0000256" key="3">
    <source>
        <dbReference type="ARBA" id="ARBA00022676"/>
    </source>
</evidence>
<evidence type="ECO:0000313" key="14">
    <source>
        <dbReference type="Proteomes" id="UP000265816"/>
    </source>
</evidence>